<gene>
    <name evidence="2" type="ORF">NLF92_00860</name>
</gene>
<dbReference type="EMBL" id="JANATA010000001">
    <property type="protein sequence ID" value="MCP3427492.1"/>
    <property type="molecule type" value="Genomic_DNA"/>
</dbReference>
<protein>
    <submittedName>
        <fullName evidence="2">ABC transporter substrate-binding protein</fullName>
    </submittedName>
</protein>
<evidence type="ECO:0000313" key="3">
    <source>
        <dbReference type="Proteomes" id="UP001165413"/>
    </source>
</evidence>
<feature type="signal peptide" evidence="1">
    <location>
        <begin position="1"/>
        <end position="26"/>
    </location>
</feature>
<dbReference type="RefSeq" id="WP_254097890.1">
    <property type="nucleotide sequence ID" value="NZ_JANATA010000001.1"/>
</dbReference>
<keyword evidence="3" id="KW-1185">Reference proteome</keyword>
<reference evidence="2" key="1">
    <citation type="submission" date="2022-07" db="EMBL/GenBank/DDBJ databases">
        <title>Characterization of the Novel Bacterium Alteromonas immobilis LMIT006 and Alteromonas gregis LMIT007.</title>
        <authorList>
            <person name="Lin X."/>
        </authorList>
    </citation>
    <scope>NUCLEOTIDE SEQUENCE</scope>
    <source>
        <strain evidence="2">LMIT007</strain>
    </source>
</reference>
<feature type="chain" id="PRO_5041363461" evidence="1">
    <location>
        <begin position="27"/>
        <end position="349"/>
    </location>
</feature>
<evidence type="ECO:0000313" key="2">
    <source>
        <dbReference type="EMBL" id="MCP3427492.1"/>
    </source>
</evidence>
<comment type="caution">
    <text evidence="2">The sequence shown here is derived from an EMBL/GenBank/DDBJ whole genome shotgun (WGS) entry which is preliminary data.</text>
</comment>
<keyword evidence="1" id="KW-0732">Signal</keyword>
<evidence type="ECO:0000256" key="1">
    <source>
        <dbReference type="SAM" id="SignalP"/>
    </source>
</evidence>
<dbReference type="SUPFAM" id="SSF53850">
    <property type="entry name" value="Periplasmic binding protein-like II"/>
    <property type="match status" value="1"/>
</dbReference>
<dbReference type="AlphaFoldDB" id="A0AA42BLE0"/>
<dbReference type="PROSITE" id="PS51257">
    <property type="entry name" value="PROKAR_LIPOPROTEIN"/>
    <property type="match status" value="1"/>
</dbReference>
<sequence length="349" mass="39360">MVPIVKKVLSCTLLTLGIFSACSSSALTEYKTSTTALANATKALPVINVGVLKFGTINWEMDVIKHHGLDIQNGYTLNIIPFASKNAASAALQSHSVDIIMTDVFWVAKQQSMRKPYLLYPTTKLTGGIYSRQNHPTFAQWLSQNPRIGIAGGKYDKNWLVTQAYIKHQDLEKTKLQLTFAAPPLLNRMVQKENNTAVINFWHYTARLKTLDFVPIITTSEMLQALNINTDVPMLGWAFHTTFASDNETLLTQFLHSSHQAKQLLLGSKREWERIRHLIKAENEDIFIQLYQDYPKTLLNNFTAAETISFADAYSIFAETLDLSLDSPTNVFWPKAQSVWLEATTQTVE</sequence>
<proteinExistence type="predicted"/>
<dbReference type="Proteomes" id="UP001165413">
    <property type="component" value="Unassembled WGS sequence"/>
</dbReference>
<accession>A0AA42BLE0</accession>
<name>A0AA42BLE0_9ALTE</name>
<organism evidence="2 3">
    <name type="scientific">Opacimonas viscosa</name>
    <dbReference type="NCBI Taxonomy" id="2961944"/>
    <lineage>
        <taxon>Bacteria</taxon>
        <taxon>Pseudomonadati</taxon>
        <taxon>Pseudomonadota</taxon>
        <taxon>Gammaproteobacteria</taxon>
        <taxon>Alteromonadales</taxon>
        <taxon>Alteromonadaceae</taxon>
        <taxon>Opacimonas</taxon>
    </lineage>
</organism>